<evidence type="ECO:0000256" key="3">
    <source>
        <dbReference type="ARBA" id="ARBA00022737"/>
    </source>
</evidence>
<dbReference type="GO" id="GO:0005737">
    <property type="term" value="C:cytoplasm"/>
    <property type="evidence" value="ECO:0007669"/>
    <property type="project" value="TreeGrafter"/>
</dbReference>
<dbReference type="Pfam" id="PF00076">
    <property type="entry name" value="RRM_1"/>
    <property type="match status" value="1"/>
</dbReference>
<feature type="domain" description="RRM" evidence="8">
    <location>
        <begin position="274"/>
        <end position="350"/>
    </location>
</feature>
<name>A0A1Y2FZQ9_9BASI</name>
<evidence type="ECO:0000256" key="7">
    <source>
        <dbReference type="SAM" id="MobiDB-lite"/>
    </source>
</evidence>
<reference evidence="9 10" key="1">
    <citation type="submission" date="2016-07" db="EMBL/GenBank/DDBJ databases">
        <title>Pervasive Adenine N6-methylation of Active Genes in Fungi.</title>
        <authorList>
            <consortium name="DOE Joint Genome Institute"/>
            <person name="Mondo S.J."/>
            <person name="Dannebaum R.O."/>
            <person name="Kuo R.C."/>
            <person name="Labutti K."/>
            <person name="Haridas S."/>
            <person name="Kuo A."/>
            <person name="Salamov A."/>
            <person name="Ahrendt S.R."/>
            <person name="Lipzen A."/>
            <person name="Sullivan W."/>
            <person name="Andreopoulos W.B."/>
            <person name="Clum A."/>
            <person name="Lindquist E."/>
            <person name="Daum C."/>
            <person name="Ramamoorthy G.K."/>
            <person name="Gryganskyi A."/>
            <person name="Culley D."/>
            <person name="Magnuson J.K."/>
            <person name="James T.Y."/>
            <person name="O'Malley M.A."/>
            <person name="Stajich J.E."/>
            <person name="Spatafora J.W."/>
            <person name="Visel A."/>
            <person name="Grigoriev I.V."/>
        </authorList>
    </citation>
    <scope>NUCLEOTIDE SEQUENCE [LARGE SCALE GENOMIC DNA]</scope>
    <source>
        <strain evidence="9 10">62-1032</strain>
    </source>
</reference>
<dbReference type="Proteomes" id="UP000193467">
    <property type="component" value="Unassembled WGS sequence"/>
</dbReference>
<feature type="compositionally biased region" description="Pro residues" evidence="7">
    <location>
        <begin position="106"/>
        <end position="128"/>
    </location>
</feature>
<dbReference type="STRING" id="106004.A0A1Y2FZQ9"/>
<evidence type="ECO:0000313" key="9">
    <source>
        <dbReference type="EMBL" id="ORY89703.1"/>
    </source>
</evidence>
<keyword evidence="5" id="KW-0539">Nucleus</keyword>
<keyword evidence="4 6" id="KW-0694">RNA-binding</keyword>
<feature type="region of interest" description="Disordered" evidence="7">
    <location>
        <begin position="95"/>
        <end position="140"/>
    </location>
</feature>
<dbReference type="InterPro" id="IPR000504">
    <property type="entry name" value="RRM_dom"/>
</dbReference>
<dbReference type="EMBL" id="MCGR01000005">
    <property type="protein sequence ID" value="ORY89703.1"/>
    <property type="molecule type" value="Genomic_DNA"/>
</dbReference>
<dbReference type="PANTHER" id="PTHR23003:SF62">
    <property type="entry name" value="SERINE_ARGININE (SR)-TYPE SHUTTLING MRNA BINDING PROTEIN NPL3"/>
    <property type="match status" value="1"/>
</dbReference>
<proteinExistence type="predicted"/>
<evidence type="ECO:0000256" key="2">
    <source>
        <dbReference type="ARBA" id="ARBA00022664"/>
    </source>
</evidence>
<sequence>MRSSSSMARLLLLCGASPDSKRAGYVEQLASYLGNANALELLSEWKESGDVWQDSKARKLLAMPYGKLELWLKAGLVDDALEDISAAWELLGRQDEPPTVRQLPERPSPAPRSPTPTTLPSPSPPPAVAPAKSPIEAPSDLAPSCVDQLHRVLASNLPPSMQAGGLAAIFGGMLGFVDAALSSETRTGVIRFSSKEGARRAALFKNGMFLLSHQLYFACEADLKGESSSTQLPRGPSPPQAPRAPRGMRNSSLTRTSQAPDLTSDSSDPRGRLSRIYIGNLAPSTTLLELETTIDEVVGGYPVEVRIDSKSYGRYAFARLRSEQAAELATSKLHGFILGGRSLVVERPHDTLIDVSFKDWPFRLLIHNIPMSASFDDVARFVNRWEPNAWGLSVFTGEFDRFAYFNVPSDVAVERAINEWGGNELSGRRVKISRAGRELATNAKEGESEEEIEPFRRSRSPRSPSPAFSPQAQAEPLDASQKRYFHLSSSPTSHLDASARLELDSHRISTLPLHSDDLRSIHTLWAPLSPPPSPAFSRTITISASFGHLSPSDAADAVKLPTPSFLAKDKARKARYEGWLRSQMGEKGRHLALVGQIECFKRCQEEFERAGQEDAREEREERERDEMEL</sequence>
<gene>
    <name evidence="9" type="ORF">BCR35DRAFT_329058</name>
</gene>
<feature type="region of interest" description="Disordered" evidence="7">
    <location>
        <begin position="227"/>
        <end position="270"/>
    </location>
</feature>
<feature type="compositionally biased region" description="Low complexity" evidence="7">
    <location>
        <begin position="461"/>
        <end position="475"/>
    </location>
</feature>
<dbReference type="SUPFAM" id="SSF54928">
    <property type="entry name" value="RNA-binding domain, RBD"/>
    <property type="match status" value="2"/>
</dbReference>
<accession>A0A1Y2FZQ9</accession>
<dbReference type="PANTHER" id="PTHR23003">
    <property type="entry name" value="RNA RECOGNITION MOTIF RRM DOMAIN CONTAINING PROTEIN"/>
    <property type="match status" value="1"/>
</dbReference>
<evidence type="ECO:0000256" key="4">
    <source>
        <dbReference type="ARBA" id="ARBA00022884"/>
    </source>
</evidence>
<organism evidence="9 10">
    <name type="scientific">Leucosporidium creatinivorum</name>
    <dbReference type="NCBI Taxonomy" id="106004"/>
    <lineage>
        <taxon>Eukaryota</taxon>
        <taxon>Fungi</taxon>
        <taxon>Dikarya</taxon>
        <taxon>Basidiomycota</taxon>
        <taxon>Pucciniomycotina</taxon>
        <taxon>Microbotryomycetes</taxon>
        <taxon>Leucosporidiales</taxon>
        <taxon>Leucosporidium</taxon>
    </lineage>
</organism>
<dbReference type="GO" id="GO:0005634">
    <property type="term" value="C:nucleus"/>
    <property type="evidence" value="ECO:0007669"/>
    <property type="project" value="UniProtKB-SubCell"/>
</dbReference>
<protein>
    <recommendedName>
        <fullName evidence="8">RRM domain-containing protein</fullName>
    </recommendedName>
</protein>
<dbReference type="PROSITE" id="PS50102">
    <property type="entry name" value="RRM"/>
    <property type="match status" value="1"/>
</dbReference>
<evidence type="ECO:0000259" key="8">
    <source>
        <dbReference type="PROSITE" id="PS50102"/>
    </source>
</evidence>
<dbReference type="AlphaFoldDB" id="A0A1Y2FZQ9"/>
<evidence type="ECO:0000313" key="10">
    <source>
        <dbReference type="Proteomes" id="UP000193467"/>
    </source>
</evidence>
<feature type="compositionally biased region" description="Polar residues" evidence="7">
    <location>
        <begin position="249"/>
        <end position="266"/>
    </location>
</feature>
<dbReference type="SMART" id="SM00360">
    <property type="entry name" value="RRM"/>
    <property type="match status" value="3"/>
</dbReference>
<keyword evidence="3" id="KW-0677">Repeat</keyword>
<keyword evidence="10" id="KW-1185">Reference proteome</keyword>
<dbReference type="InterPro" id="IPR012677">
    <property type="entry name" value="Nucleotide-bd_a/b_plait_sf"/>
</dbReference>
<dbReference type="Gene3D" id="3.30.70.330">
    <property type="match status" value="1"/>
</dbReference>
<keyword evidence="2" id="KW-0507">mRNA processing</keyword>
<dbReference type="GO" id="GO:0006397">
    <property type="term" value="P:mRNA processing"/>
    <property type="evidence" value="ECO:0007669"/>
    <property type="project" value="UniProtKB-KW"/>
</dbReference>
<dbReference type="GO" id="GO:0003729">
    <property type="term" value="F:mRNA binding"/>
    <property type="evidence" value="ECO:0007669"/>
    <property type="project" value="TreeGrafter"/>
</dbReference>
<evidence type="ECO:0000256" key="1">
    <source>
        <dbReference type="ARBA" id="ARBA00004123"/>
    </source>
</evidence>
<evidence type="ECO:0000256" key="5">
    <source>
        <dbReference type="ARBA" id="ARBA00023242"/>
    </source>
</evidence>
<dbReference type="CDD" id="cd00590">
    <property type="entry name" value="RRM_SF"/>
    <property type="match status" value="1"/>
</dbReference>
<feature type="region of interest" description="Disordered" evidence="7">
    <location>
        <begin position="440"/>
        <end position="475"/>
    </location>
</feature>
<comment type="subcellular location">
    <subcellularLocation>
        <location evidence="1">Nucleus</location>
    </subcellularLocation>
</comment>
<comment type="caution">
    <text evidence="9">The sequence shown here is derived from an EMBL/GenBank/DDBJ whole genome shotgun (WGS) entry which is preliminary data.</text>
</comment>
<dbReference type="InterPro" id="IPR035979">
    <property type="entry name" value="RBD_domain_sf"/>
</dbReference>
<evidence type="ECO:0000256" key="6">
    <source>
        <dbReference type="PROSITE-ProRule" id="PRU00176"/>
    </source>
</evidence>
<feature type="region of interest" description="Disordered" evidence="7">
    <location>
        <begin position="608"/>
        <end position="629"/>
    </location>
</feature>
<dbReference type="InterPro" id="IPR050374">
    <property type="entry name" value="RRT5_SRSF_SR"/>
</dbReference>
<dbReference type="InParanoid" id="A0A1Y2FZQ9"/>